<evidence type="ECO:0000256" key="14">
    <source>
        <dbReference type="SAM" id="Phobius"/>
    </source>
</evidence>
<dbReference type="SMART" id="SM00388">
    <property type="entry name" value="HisKA"/>
    <property type="match status" value="1"/>
</dbReference>
<dbReference type="InterPro" id="IPR036890">
    <property type="entry name" value="HATPase_C_sf"/>
</dbReference>
<dbReference type="SMART" id="SM00387">
    <property type="entry name" value="HATPase_c"/>
    <property type="match status" value="1"/>
</dbReference>
<feature type="domain" description="Histidine kinase" evidence="15">
    <location>
        <begin position="476"/>
        <end position="689"/>
    </location>
</feature>
<dbReference type="Proteomes" id="UP001299546">
    <property type="component" value="Unassembled WGS sequence"/>
</dbReference>
<organism evidence="16 17">
    <name type="scientific">Bariatricus massiliensis</name>
    <dbReference type="NCBI Taxonomy" id="1745713"/>
    <lineage>
        <taxon>Bacteria</taxon>
        <taxon>Bacillati</taxon>
        <taxon>Bacillota</taxon>
        <taxon>Clostridia</taxon>
        <taxon>Lachnospirales</taxon>
        <taxon>Lachnospiraceae</taxon>
        <taxon>Bariatricus</taxon>
    </lineage>
</organism>
<proteinExistence type="predicted"/>
<gene>
    <name evidence="16" type="ORF">LIZ65_14260</name>
</gene>
<keyword evidence="9 16" id="KW-0418">Kinase</keyword>
<evidence type="ECO:0000256" key="11">
    <source>
        <dbReference type="ARBA" id="ARBA00022989"/>
    </source>
</evidence>
<accession>A0ABS8DJ39</accession>
<feature type="transmembrane region" description="Helical" evidence="14">
    <location>
        <begin position="292"/>
        <end position="312"/>
    </location>
</feature>
<keyword evidence="10" id="KW-0067">ATP-binding</keyword>
<protein>
    <recommendedName>
        <fullName evidence="3">histidine kinase</fullName>
        <ecNumber evidence="3">2.7.13.3</ecNumber>
    </recommendedName>
</protein>
<evidence type="ECO:0000259" key="15">
    <source>
        <dbReference type="PROSITE" id="PS50109"/>
    </source>
</evidence>
<evidence type="ECO:0000313" key="17">
    <source>
        <dbReference type="Proteomes" id="UP001299546"/>
    </source>
</evidence>
<name>A0ABS8DJ39_9FIRM</name>
<dbReference type="Gene3D" id="1.10.287.130">
    <property type="match status" value="1"/>
</dbReference>
<keyword evidence="6" id="KW-0808">Transferase</keyword>
<dbReference type="Pfam" id="PF02518">
    <property type="entry name" value="HATPase_c"/>
    <property type="match status" value="1"/>
</dbReference>
<feature type="transmembrane region" description="Helical" evidence="14">
    <location>
        <begin position="368"/>
        <end position="388"/>
    </location>
</feature>
<dbReference type="InterPro" id="IPR005467">
    <property type="entry name" value="His_kinase_dom"/>
</dbReference>
<dbReference type="Pfam" id="PF00512">
    <property type="entry name" value="HisKA"/>
    <property type="match status" value="1"/>
</dbReference>
<dbReference type="GO" id="GO:0016301">
    <property type="term" value="F:kinase activity"/>
    <property type="evidence" value="ECO:0007669"/>
    <property type="project" value="UniProtKB-KW"/>
</dbReference>
<keyword evidence="5" id="KW-0597">Phosphoprotein</keyword>
<comment type="subcellular location">
    <subcellularLocation>
        <location evidence="2">Cell membrane</location>
        <topology evidence="2">Multi-pass membrane protein</topology>
    </subcellularLocation>
</comment>
<evidence type="ECO:0000256" key="13">
    <source>
        <dbReference type="ARBA" id="ARBA00023136"/>
    </source>
</evidence>
<evidence type="ECO:0000256" key="2">
    <source>
        <dbReference type="ARBA" id="ARBA00004651"/>
    </source>
</evidence>
<evidence type="ECO:0000256" key="3">
    <source>
        <dbReference type="ARBA" id="ARBA00012438"/>
    </source>
</evidence>
<sequence>MDTRLKNRHKLAVFLIVLLIIIPASVITGEYGKFYSETVKEKEVTGTDYRSSEQFLTLFIDSNYVLFNRGSGQDEAALEKTFSNVWKAFDSIYPYMDYQVMDENKKILQKSISGSTEEMSIEQMEDYELGFIISYDAQGTPQVEVVTDDDNGTQNIVLKRLANNPQIEETHGQEEVSGEELVLETPKNRTFMYGITEDNLLKFMEEGDYIYYYNSDNALPLMSAEIMVLVLIVGAGALLLPQWKSLNTGREKIFQMSFEIPAVLCLFLSSFLAENMHWLVTREGGNSTVLDFWIWTVFFAIIYWLAGSLRWAGEYGFKRYAKERLWTYKLWHGFKRIFPNIKNWSGKQLNRLYHTLDDINLDDKNNRIIFKIVLINFVILVIFCTFGYYGTLGLLIYSAILFYVLRKYFNDLKNKYRLLLNATNEIAEGNLDVQIEGELGVFSPFRTEIEKIQSGFKKAVDQEVKSQKMKTELITNVSHDLKTPLTAIITYVNLLKEEKDEERRKDYVDVLERKSLRLKALIEDLFEISKASSQNVTLDLMSVDIINLFKQVKLELDDKIKEADLDFRMTLPEEKIILTLDSQKTYRIFENLLVNITKYALPHTRVYIEMMTEGQDVVIRMKNISAAELNFNPEEITERFVRGDVSRNTEGSGLGLAIAKSFVELQRGTLKIETEADLYKVEIRFKRIEIQNE</sequence>
<dbReference type="PROSITE" id="PS50109">
    <property type="entry name" value="HIS_KIN"/>
    <property type="match status" value="1"/>
</dbReference>
<dbReference type="PANTHER" id="PTHR45528">
    <property type="entry name" value="SENSOR HISTIDINE KINASE CPXA"/>
    <property type="match status" value="1"/>
</dbReference>
<dbReference type="InterPro" id="IPR036097">
    <property type="entry name" value="HisK_dim/P_sf"/>
</dbReference>
<keyword evidence="17" id="KW-1185">Reference proteome</keyword>
<evidence type="ECO:0000256" key="6">
    <source>
        <dbReference type="ARBA" id="ARBA00022679"/>
    </source>
</evidence>
<dbReference type="SUPFAM" id="SSF55874">
    <property type="entry name" value="ATPase domain of HSP90 chaperone/DNA topoisomerase II/histidine kinase"/>
    <property type="match status" value="1"/>
</dbReference>
<evidence type="ECO:0000256" key="1">
    <source>
        <dbReference type="ARBA" id="ARBA00000085"/>
    </source>
</evidence>
<evidence type="ECO:0000256" key="4">
    <source>
        <dbReference type="ARBA" id="ARBA00022475"/>
    </source>
</evidence>
<evidence type="ECO:0000256" key="10">
    <source>
        <dbReference type="ARBA" id="ARBA00022840"/>
    </source>
</evidence>
<dbReference type="EC" id="2.7.13.3" evidence="3"/>
<dbReference type="InterPro" id="IPR003594">
    <property type="entry name" value="HATPase_dom"/>
</dbReference>
<comment type="caution">
    <text evidence="16">The sequence shown here is derived from an EMBL/GenBank/DDBJ whole genome shotgun (WGS) entry which is preliminary data.</text>
</comment>
<dbReference type="RefSeq" id="WP_066731169.1">
    <property type="nucleotide sequence ID" value="NZ_JAJCIQ010000011.1"/>
</dbReference>
<dbReference type="EMBL" id="JAJCIS010000011">
    <property type="protein sequence ID" value="MCB7388448.1"/>
    <property type="molecule type" value="Genomic_DNA"/>
</dbReference>
<evidence type="ECO:0000256" key="7">
    <source>
        <dbReference type="ARBA" id="ARBA00022692"/>
    </source>
</evidence>
<keyword evidence="12" id="KW-0902">Two-component regulatory system</keyword>
<dbReference type="Gene3D" id="3.30.565.10">
    <property type="entry name" value="Histidine kinase-like ATPase, C-terminal domain"/>
    <property type="match status" value="1"/>
</dbReference>
<evidence type="ECO:0000256" key="5">
    <source>
        <dbReference type="ARBA" id="ARBA00022553"/>
    </source>
</evidence>
<dbReference type="CDD" id="cd00082">
    <property type="entry name" value="HisKA"/>
    <property type="match status" value="1"/>
</dbReference>
<feature type="transmembrane region" description="Helical" evidence="14">
    <location>
        <begin position="218"/>
        <end position="241"/>
    </location>
</feature>
<dbReference type="PANTHER" id="PTHR45528:SF1">
    <property type="entry name" value="SENSOR HISTIDINE KINASE CPXA"/>
    <property type="match status" value="1"/>
</dbReference>
<evidence type="ECO:0000313" key="16">
    <source>
        <dbReference type="EMBL" id="MCB7388448.1"/>
    </source>
</evidence>
<reference evidence="16 17" key="1">
    <citation type="submission" date="2021-10" db="EMBL/GenBank/DDBJ databases">
        <title>Collection of gut derived symbiotic bacterial strains cultured from healthy donors.</title>
        <authorList>
            <person name="Lin H."/>
            <person name="Littmann E."/>
            <person name="Kohout C."/>
            <person name="Pamer E.G."/>
        </authorList>
    </citation>
    <scope>NUCLEOTIDE SEQUENCE [LARGE SCALE GENOMIC DNA]</scope>
    <source>
        <strain evidence="16 17">DFI.1.165</strain>
    </source>
</reference>
<evidence type="ECO:0000256" key="9">
    <source>
        <dbReference type="ARBA" id="ARBA00022777"/>
    </source>
</evidence>
<keyword evidence="4" id="KW-1003">Cell membrane</keyword>
<dbReference type="InterPro" id="IPR003661">
    <property type="entry name" value="HisK_dim/P_dom"/>
</dbReference>
<evidence type="ECO:0000256" key="8">
    <source>
        <dbReference type="ARBA" id="ARBA00022741"/>
    </source>
</evidence>
<dbReference type="InterPro" id="IPR050398">
    <property type="entry name" value="HssS/ArlS-like"/>
</dbReference>
<feature type="transmembrane region" description="Helical" evidence="14">
    <location>
        <begin position="253"/>
        <end position="272"/>
    </location>
</feature>
<keyword evidence="11 14" id="KW-1133">Transmembrane helix</keyword>
<keyword evidence="7 14" id="KW-0812">Transmembrane</keyword>
<comment type="catalytic activity">
    <reaction evidence="1">
        <text>ATP + protein L-histidine = ADP + protein N-phospho-L-histidine.</text>
        <dbReference type="EC" id="2.7.13.3"/>
    </reaction>
</comment>
<dbReference type="SUPFAM" id="SSF47384">
    <property type="entry name" value="Homodimeric domain of signal transducing histidine kinase"/>
    <property type="match status" value="1"/>
</dbReference>
<keyword evidence="8" id="KW-0547">Nucleotide-binding</keyword>
<keyword evidence="13 14" id="KW-0472">Membrane</keyword>
<evidence type="ECO:0000256" key="12">
    <source>
        <dbReference type="ARBA" id="ARBA00023012"/>
    </source>
</evidence>